<organism evidence="3 4">
    <name type="scientific">Acetobacter oeni</name>
    <dbReference type="NCBI Taxonomy" id="304077"/>
    <lineage>
        <taxon>Bacteria</taxon>
        <taxon>Pseudomonadati</taxon>
        <taxon>Pseudomonadota</taxon>
        <taxon>Alphaproteobacteria</taxon>
        <taxon>Acetobacterales</taxon>
        <taxon>Acetobacteraceae</taxon>
        <taxon>Acetobacter</taxon>
    </lineage>
</organism>
<dbReference type="InterPro" id="IPR018704">
    <property type="entry name" value="SecYEG/CpoB_TPR"/>
</dbReference>
<name>A0A511XKD4_9PROT</name>
<evidence type="ECO:0000259" key="2">
    <source>
        <dbReference type="Pfam" id="PF09976"/>
    </source>
</evidence>
<accession>A0A511XKD4</accession>
<dbReference type="Pfam" id="PF09976">
    <property type="entry name" value="TPR_21"/>
    <property type="match status" value="1"/>
</dbReference>
<sequence length="231" mass="24590">MPVVDEIFREVDDELRAERIRRLARRFAGLGLGIVVLAGAGAGGWEYYRSTQQARAEQASLTYFKALHDAGMDESASGASAPLTGVQKKGLASLTQLSGVAPAGLATLSKLRVAAASAAHGDVQSALTTWNSIAADRQADRNLRDLATLLWCQWQIDSGDVATVRSRLSLLTDNGKPYAALANEALATLDIREGQDKSARGRLTRLTQDFAAPEGVRMRANALLQTLGQAG</sequence>
<keyword evidence="1" id="KW-0812">Transmembrane</keyword>
<dbReference type="AlphaFoldDB" id="A0A511XKD4"/>
<reference evidence="3 4" key="1">
    <citation type="submission" date="2019-07" db="EMBL/GenBank/DDBJ databases">
        <title>Whole genome shotgun sequence of Acetobacter oeni NBRC 105207.</title>
        <authorList>
            <person name="Hosoyama A."/>
            <person name="Uohara A."/>
            <person name="Ohji S."/>
            <person name="Ichikawa N."/>
        </authorList>
    </citation>
    <scope>NUCLEOTIDE SEQUENCE [LARGE SCALE GENOMIC DNA]</scope>
    <source>
        <strain evidence="3 4">NBRC 105207</strain>
    </source>
</reference>
<evidence type="ECO:0000256" key="1">
    <source>
        <dbReference type="SAM" id="Phobius"/>
    </source>
</evidence>
<keyword evidence="1" id="KW-0472">Membrane</keyword>
<gene>
    <name evidence="3" type="ORF">AOE01nite_16240</name>
</gene>
<protein>
    <recommendedName>
        <fullName evidence="2">Ancillary SecYEG translocon subunit/Cell division coordinator CpoB TPR domain-containing protein</fullName>
    </recommendedName>
</protein>
<keyword evidence="4" id="KW-1185">Reference proteome</keyword>
<dbReference type="EMBL" id="BJYG01000019">
    <property type="protein sequence ID" value="GEN63400.1"/>
    <property type="molecule type" value="Genomic_DNA"/>
</dbReference>
<feature type="domain" description="Ancillary SecYEG translocon subunit/Cell division coordinator CpoB TPR" evidence="2">
    <location>
        <begin position="33"/>
        <end position="185"/>
    </location>
</feature>
<dbReference type="Proteomes" id="UP000321746">
    <property type="component" value="Unassembled WGS sequence"/>
</dbReference>
<comment type="caution">
    <text evidence="3">The sequence shown here is derived from an EMBL/GenBank/DDBJ whole genome shotgun (WGS) entry which is preliminary data.</text>
</comment>
<evidence type="ECO:0000313" key="4">
    <source>
        <dbReference type="Proteomes" id="UP000321746"/>
    </source>
</evidence>
<keyword evidence="1" id="KW-1133">Transmembrane helix</keyword>
<feature type="transmembrane region" description="Helical" evidence="1">
    <location>
        <begin position="27"/>
        <end position="48"/>
    </location>
</feature>
<evidence type="ECO:0000313" key="3">
    <source>
        <dbReference type="EMBL" id="GEN63400.1"/>
    </source>
</evidence>
<proteinExistence type="predicted"/>